<dbReference type="EMBL" id="MW030615">
    <property type="protein sequence ID" value="QPI16918.1"/>
    <property type="molecule type" value="Genomic_DNA"/>
</dbReference>
<proteinExistence type="predicted"/>
<sequence length="107" mass="12973">MSFIDIINNKFEDIINDNFNSNQDAIKKLTYIESDIISLIKKNKYNNMFNDNIDNIFQDFKSIYIYYKCVIDRLIVEIKQEYNVYLNNLEKQHIELIKTRTYIIDTQ</sequence>
<organism evidence="1">
    <name type="scientific">Virus NIOZ-UU159</name>
    <dbReference type="NCBI Taxonomy" id="2763270"/>
    <lineage>
        <taxon>Viruses</taxon>
    </lineage>
</organism>
<name>A0A7S9XGR1_9VIRU</name>
<evidence type="ECO:0000313" key="1">
    <source>
        <dbReference type="EMBL" id="QPI16918.1"/>
    </source>
</evidence>
<gene>
    <name evidence="1" type="ORF">NIOZUU159_00415</name>
</gene>
<protein>
    <submittedName>
        <fullName evidence="1">Uncharacterized protein</fullName>
    </submittedName>
</protein>
<reference evidence="1" key="1">
    <citation type="submission" date="2020-08" db="EMBL/GenBank/DDBJ databases">
        <title>Bridging the membrane lipid divide: bacteria of the FCB group superphylum have the potential to synthesize archaeal ether lipids.</title>
        <authorList>
            <person name="Villanueva L."/>
            <person name="von Meijenfeldt F.A.B."/>
            <person name="Westbye A.B."/>
            <person name="Yadav S."/>
            <person name="Hopmans E.C."/>
            <person name="Dutilh B.E."/>
            <person name="Sinninghe Damste J.S."/>
        </authorList>
    </citation>
    <scope>NUCLEOTIDE SEQUENCE</scope>
    <source>
        <strain evidence="1">NIOZ-UU159</strain>
    </source>
</reference>
<accession>A0A7S9XGR1</accession>